<dbReference type="GO" id="GO:0016020">
    <property type="term" value="C:membrane"/>
    <property type="evidence" value="ECO:0007669"/>
    <property type="project" value="InterPro"/>
</dbReference>
<sequence length="566" mass="60907">MRTRLQNLSRWSRSLSARIVLLMTLAVLPVGLIAVYQTMAVIDNARALNRTSLMAQIRAEASKEEELIQNALAAARGLSVLVARMGDEACDDILRGFVEGNDTYILAGFVSREGMLTCSSRGEVMDLSDRPAFRTAITRGSATVQMLPAAAVTGRDVVLVTQPVSRDGVMLGYIALSIPHAIVVGQLDGPAPADGLRLAVIDSEGKLLAATNGLDEAPGFLPAEIGLADLPKRMQQTFRATAGSGETRVFAVTPMIEDTVLLVGSWPLSAEPRSDGPWQTVFAIALPVLMWVAGVGVALYGMQQLVIRHVADLRSAMRRFALGERDAAALALAEAPAELEEAQRAFNRMALLISEGEARREQDLKDKEVLLREVHHRVKNNLQLIASMMNLQARDLQSDEARHVVAELQRRVRGMAVLHRALYNTPTSTTVDAAALVQAVVTDVRDHSRTLPLPEIDTTLEPVDLYPDQAVPLSLLLAETLNTALCDPGDDRAPIRVGLSAVGDNHVRLSIEGPAGLSGARAGPRGGVAQKMLAAFLRQLDGTMETDQLAGRCHLTVTFPRASYGA</sequence>
<accession>A0A238L0S9</accession>
<feature type="domain" description="HAMP" evidence="9">
    <location>
        <begin position="304"/>
        <end position="358"/>
    </location>
</feature>
<keyword evidence="8" id="KW-0812">Transmembrane</keyword>
<keyword evidence="5" id="KW-0547">Nucleotide-binding</keyword>
<keyword evidence="6 10" id="KW-0418">Kinase</keyword>
<reference evidence="10 11" key="1">
    <citation type="submission" date="2017-05" db="EMBL/GenBank/DDBJ databases">
        <authorList>
            <person name="Song R."/>
            <person name="Chenine A.L."/>
            <person name="Ruprecht R.M."/>
        </authorList>
    </citation>
    <scope>NUCLEOTIDE SEQUENCE [LARGE SCALE GENOMIC DNA]</scope>
    <source>
        <strain evidence="10 11">CECT 8898</strain>
    </source>
</reference>
<dbReference type="EC" id="2.7.13.3" evidence="2"/>
<dbReference type="Pfam" id="PF07568">
    <property type="entry name" value="HisKA_2"/>
    <property type="match status" value="1"/>
</dbReference>
<evidence type="ECO:0000313" key="10">
    <source>
        <dbReference type="EMBL" id="SMX48693.1"/>
    </source>
</evidence>
<dbReference type="PANTHER" id="PTHR41523">
    <property type="entry name" value="TWO-COMPONENT SYSTEM SENSOR PROTEIN"/>
    <property type="match status" value="1"/>
</dbReference>
<evidence type="ECO:0000256" key="1">
    <source>
        <dbReference type="ARBA" id="ARBA00000085"/>
    </source>
</evidence>
<gene>
    <name evidence="10" type="primary">pdtaS</name>
    <name evidence="10" type="ORF">MAA8898_04045</name>
</gene>
<dbReference type="Proteomes" id="UP000207598">
    <property type="component" value="Unassembled WGS sequence"/>
</dbReference>
<protein>
    <recommendedName>
        <fullName evidence="2">histidine kinase</fullName>
        <ecNumber evidence="2">2.7.13.3</ecNumber>
    </recommendedName>
</protein>
<name>A0A238L0S9_9RHOB</name>
<dbReference type="GO" id="GO:0005524">
    <property type="term" value="F:ATP binding"/>
    <property type="evidence" value="ECO:0007669"/>
    <property type="project" value="UniProtKB-KW"/>
</dbReference>
<comment type="catalytic activity">
    <reaction evidence="1">
        <text>ATP + protein L-histidine = ADP + protein N-phospho-L-histidine.</text>
        <dbReference type="EC" id="2.7.13.3"/>
    </reaction>
</comment>
<dbReference type="AlphaFoldDB" id="A0A238L0S9"/>
<keyword evidence="7" id="KW-0067">ATP-binding</keyword>
<dbReference type="EMBL" id="FXYF01000014">
    <property type="protein sequence ID" value="SMX48693.1"/>
    <property type="molecule type" value="Genomic_DNA"/>
</dbReference>
<evidence type="ECO:0000256" key="7">
    <source>
        <dbReference type="ARBA" id="ARBA00022840"/>
    </source>
</evidence>
<dbReference type="GO" id="GO:0004673">
    <property type="term" value="F:protein histidine kinase activity"/>
    <property type="evidence" value="ECO:0007669"/>
    <property type="project" value="UniProtKB-EC"/>
</dbReference>
<dbReference type="InterPro" id="IPR003660">
    <property type="entry name" value="HAMP_dom"/>
</dbReference>
<keyword evidence="8" id="KW-1133">Transmembrane helix</keyword>
<keyword evidence="8" id="KW-0472">Membrane</keyword>
<dbReference type="PANTHER" id="PTHR41523:SF8">
    <property type="entry name" value="ETHYLENE RESPONSE SENSOR PROTEIN"/>
    <property type="match status" value="1"/>
</dbReference>
<evidence type="ECO:0000256" key="3">
    <source>
        <dbReference type="ARBA" id="ARBA00022553"/>
    </source>
</evidence>
<proteinExistence type="predicted"/>
<organism evidence="10 11">
    <name type="scientific">Maliponia aquimaris</name>
    <dbReference type="NCBI Taxonomy" id="1673631"/>
    <lineage>
        <taxon>Bacteria</taxon>
        <taxon>Pseudomonadati</taxon>
        <taxon>Pseudomonadota</taxon>
        <taxon>Alphaproteobacteria</taxon>
        <taxon>Rhodobacterales</taxon>
        <taxon>Paracoccaceae</taxon>
        <taxon>Maliponia</taxon>
    </lineage>
</organism>
<evidence type="ECO:0000256" key="2">
    <source>
        <dbReference type="ARBA" id="ARBA00012438"/>
    </source>
</evidence>
<dbReference type="InterPro" id="IPR011495">
    <property type="entry name" value="Sig_transdc_His_kin_sub2_dim/P"/>
</dbReference>
<keyword evidence="11" id="KW-1185">Reference proteome</keyword>
<feature type="transmembrane region" description="Helical" evidence="8">
    <location>
        <begin position="20"/>
        <end position="42"/>
    </location>
</feature>
<dbReference type="GO" id="GO:0007165">
    <property type="term" value="P:signal transduction"/>
    <property type="evidence" value="ECO:0007669"/>
    <property type="project" value="InterPro"/>
</dbReference>
<evidence type="ECO:0000256" key="6">
    <source>
        <dbReference type="ARBA" id="ARBA00022777"/>
    </source>
</evidence>
<dbReference type="Gene3D" id="3.30.450.20">
    <property type="entry name" value="PAS domain"/>
    <property type="match status" value="2"/>
</dbReference>
<dbReference type="OrthoDB" id="9767435at2"/>
<dbReference type="PROSITE" id="PS50885">
    <property type="entry name" value="HAMP"/>
    <property type="match status" value="1"/>
</dbReference>
<evidence type="ECO:0000256" key="5">
    <source>
        <dbReference type="ARBA" id="ARBA00022741"/>
    </source>
</evidence>
<keyword evidence="3" id="KW-0597">Phosphoprotein</keyword>
<dbReference type="RefSeq" id="WP_141194898.1">
    <property type="nucleotide sequence ID" value="NZ_FXYF01000014.1"/>
</dbReference>
<evidence type="ECO:0000256" key="4">
    <source>
        <dbReference type="ARBA" id="ARBA00022679"/>
    </source>
</evidence>
<evidence type="ECO:0000256" key="8">
    <source>
        <dbReference type="SAM" id="Phobius"/>
    </source>
</evidence>
<keyword evidence="4 10" id="KW-0808">Transferase</keyword>
<evidence type="ECO:0000313" key="11">
    <source>
        <dbReference type="Proteomes" id="UP000207598"/>
    </source>
</evidence>
<evidence type="ECO:0000259" key="9">
    <source>
        <dbReference type="PROSITE" id="PS50885"/>
    </source>
</evidence>